<evidence type="ECO:0000256" key="1">
    <source>
        <dbReference type="ARBA" id="ARBA00004173"/>
    </source>
</evidence>
<dbReference type="SUPFAM" id="SSF69065">
    <property type="entry name" value="RNase III domain-like"/>
    <property type="match status" value="1"/>
</dbReference>
<dbReference type="SMART" id="SM00535">
    <property type="entry name" value="RIBOc"/>
    <property type="match status" value="1"/>
</dbReference>
<dbReference type="Pfam" id="PF22892">
    <property type="entry name" value="DSRM_MRPL44"/>
    <property type="match status" value="1"/>
</dbReference>
<feature type="domain" description="RNase III" evidence="10">
    <location>
        <begin position="98"/>
        <end position="181"/>
    </location>
</feature>
<dbReference type="InterPro" id="IPR044443">
    <property type="entry name" value="Ribosomal_mL44_DSRM_fung"/>
</dbReference>
<keyword evidence="4" id="KW-0496">Mitochondrion</keyword>
<keyword evidence="5" id="KW-0687">Ribonucleoprotein</keyword>
<dbReference type="PROSITE" id="PS50142">
    <property type="entry name" value="RNASE_3_2"/>
    <property type="match status" value="1"/>
</dbReference>
<protein>
    <recommendedName>
        <fullName evidence="7">Large ribosomal subunit protein mL44</fullName>
    </recommendedName>
</protein>
<evidence type="ECO:0000256" key="4">
    <source>
        <dbReference type="ARBA" id="ARBA00023128"/>
    </source>
</evidence>
<dbReference type="GO" id="GO:0003725">
    <property type="term" value="F:double-stranded RNA binding"/>
    <property type="evidence" value="ECO:0007669"/>
    <property type="project" value="InterPro"/>
</dbReference>
<comment type="subcellular location">
    <subcellularLocation>
        <location evidence="1">Mitochondrion</location>
    </subcellularLocation>
</comment>
<proteinExistence type="inferred from homology"/>
<evidence type="ECO:0000256" key="3">
    <source>
        <dbReference type="ARBA" id="ARBA00022980"/>
    </source>
</evidence>
<dbReference type="Gene3D" id="1.10.1520.10">
    <property type="entry name" value="Ribonuclease III domain"/>
    <property type="match status" value="1"/>
</dbReference>
<organism evidence="11 12">
    <name type="scientific">Ambrosiozyma monospora</name>
    <name type="common">Yeast</name>
    <name type="synonym">Endomycopsis monosporus</name>
    <dbReference type="NCBI Taxonomy" id="43982"/>
    <lineage>
        <taxon>Eukaryota</taxon>
        <taxon>Fungi</taxon>
        <taxon>Dikarya</taxon>
        <taxon>Ascomycota</taxon>
        <taxon>Saccharomycotina</taxon>
        <taxon>Pichiomycetes</taxon>
        <taxon>Pichiales</taxon>
        <taxon>Pichiaceae</taxon>
        <taxon>Ambrosiozyma</taxon>
    </lineage>
</organism>
<evidence type="ECO:0000256" key="6">
    <source>
        <dbReference type="ARBA" id="ARBA00024034"/>
    </source>
</evidence>
<dbReference type="InterPro" id="IPR000999">
    <property type="entry name" value="RNase_III_dom"/>
</dbReference>
<dbReference type="InterPro" id="IPR036389">
    <property type="entry name" value="RNase_III_sf"/>
</dbReference>
<dbReference type="OrthoDB" id="67027at2759"/>
<keyword evidence="2 8" id="KW-0694">RNA-binding</keyword>
<dbReference type="GO" id="GO:0006396">
    <property type="term" value="P:RNA processing"/>
    <property type="evidence" value="ECO:0007669"/>
    <property type="project" value="InterPro"/>
</dbReference>
<evidence type="ECO:0000256" key="2">
    <source>
        <dbReference type="ARBA" id="ARBA00022884"/>
    </source>
</evidence>
<dbReference type="PANTHER" id="PTHR11207:SF32">
    <property type="entry name" value="LARGE RIBOSOMAL SUBUNIT PROTEIN ML44"/>
    <property type="match status" value="1"/>
</dbReference>
<evidence type="ECO:0000256" key="8">
    <source>
        <dbReference type="PROSITE-ProRule" id="PRU00266"/>
    </source>
</evidence>
<name>A0A9W6YW70_AMBMO</name>
<dbReference type="InterPro" id="IPR044444">
    <property type="entry name" value="Ribosomal_mL44_DSRM_metazoa"/>
</dbReference>
<dbReference type="PROSITE" id="PS50137">
    <property type="entry name" value="DS_RBD"/>
    <property type="match status" value="1"/>
</dbReference>
<dbReference type="Gene3D" id="3.30.160.20">
    <property type="match status" value="1"/>
</dbReference>
<dbReference type="GO" id="GO:0005739">
    <property type="term" value="C:mitochondrion"/>
    <property type="evidence" value="ECO:0007669"/>
    <property type="project" value="TreeGrafter"/>
</dbReference>
<evidence type="ECO:0000259" key="10">
    <source>
        <dbReference type="PROSITE" id="PS50142"/>
    </source>
</evidence>
<dbReference type="EMBL" id="BSXU01001363">
    <property type="protein sequence ID" value="GMG26649.1"/>
    <property type="molecule type" value="Genomic_DNA"/>
</dbReference>
<keyword evidence="12" id="KW-1185">Reference proteome</keyword>
<reference evidence="11" key="1">
    <citation type="submission" date="2023-04" db="EMBL/GenBank/DDBJ databases">
        <title>Ambrosiozyma monospora NBRC 1965.</title>
        <authorList>
            <person name="Ichikawa N."/>
            <person name="Sato H."/>
            <person name="Tonouchi N."/>
        </authorList>
    </citation>
    <scope>NUCLEOTIDE SEQUENCE</scope>
    <source>
        <strain evidence="11">NBRC 1965</strain>
    </source>
</reference>
<comment type="similarity">
    <text evidence="6">Belongs to the ribonuclease III family. Mitochondrion-specific ribosomal protein mL44 subfamily.</text>
</comment>
<evidence type="ECO:0000256" key="5">
    <source>
        <dbReference type="ARBA" id="ARBA00023274"/>
    </source>
</evidence>
<dbReference type="PANTHER" id="PTHR11207">
    <property type="entry name" value="RIBONUCLEASE III"/>
    <property type="match status" value="1"/>
</dbReference>
<dbReference type="Proteomes" id="UP001165063">
    <property type="component" value="Unassembled WGS sequence"/>
</dbReference>
<evidence type="ECO:0000256" key="7">
    <source>
        <dbReference type="ARBA" id="ARBA00035187"/>
    </source>
</evidence>
<evidence type="ECO:0000313" key="11">
    <source>
        <dbReference type="EMBL" id="GMG26649.1"/>
    </source>
</evidence>
<dbReference type="InterPro" id="IPR014720">
    <property type="entry name" value="dsRBD_dom"/>
</dbReference>
<gene>
    <name evidence="11" type="ORF">Amon01_000331000</name>
</gene>
<evidence type="ECO:0000313" key="12">
    <source>
        <dbReference type="Proteomes" id="UP001165063"/>
    </source>
</evidence>
<evidence type="ECO:0000259" key="9">
    <source>
        <dbReference type="PROSITE" id="PS50137"/>
    </source>
</evidence>
<feature type="domain" description="DRBM" evidence="9">
    <location>
        <begin position="283"/>
        <end position="353"/>
    </location>
</feature>
<accession>A0A9W6YW70</accession>
<dbReference type="AlphaFoldDB" id="A0A9W6YW70"/>
<comment type="caution">
    <text evidence="11">The sequence shown here is derived from an EMBL/GenBank/DDBJ whole genome shotgun (WGS) entry which is preliminary data.</text>
</comment>
<dbReference type="GO" id="GO:0004525">
    <property type="term" value="F:ribonuclease III activity"/>
    <property type="evidence" value="ECO:0007669"/>
    <property type="project" value="InterPro"/>
</dbReference>
<dbReference type="CDD" id="cd19873">
    <property type="entry name" value="DSRM_MRPL3_like"/>
    <property type="match status" value="1"/>
</dbReference>
<dbReference type="SUPFAM" id="SSF54768">
    <property type="entry name" value="dsRNA-binding domain-like"/>
    <property type="match status" value="1"/>
</dbReference>
<dbReference type="GO" id="GO:0003735">
    <property type="term" value="F:structural constituent of ribosome"/>
    <property type="evidence" value="ECO:0007669"/>
    <property type="project" value="TreeGrafter"/>
</dbReference>
<sequence length="379" mass="42359">MSASMLRFASRRTVSIYNSSIPKALNTTIRCIATSPVKTLTETKSSFPDHKFSYEKACRQALVDNTLTNKSDTLDFGAYQRTFKLTISEEEASKIPSILALHARLNLSKNYQYSTLVRSLTCQTADSDYADNLQMSLFGAHLLSYYVTEHLIATYPRLPVSILRNATEAYIGDYSLYDVAKNVWGIEADSTSNLEKYLAKEPRLFRFGRLRFSSHTTEVEKGITKIGSTSELAITKATAFSNAVRAIVSGLYAHDGEEATKEFIKNHILSRKIDVGKMFQFRSPGKMLVKLLKAQKMEAPTIRLISETGRNSSSPVFIVGCFSGEHMLAEGQGSSLKEARIRSLVDALKAFYLYRPLDPKASSDKDFKPLFVDAGETFY</sequence>
<keyword evidence="3" id="KW-0689">Ribosomal protein</keyword>